<feature type="compositionally biased region" description="Low complexity" evidence="14">
    <location>
        <begin position="400"/>
        <end position="418"/>
    </location>
</feature>
<organism evidence="17 18">
    <name type="scientific">Apolygus lucorum</name>
    <name type="common">Small green plant bug</name>
    <name type="synonym">Lygocoris lucorum</name>
    <dbReference type="NCBI Taxonomy" id="248454"/>
    <lineage>
        <taxon>Eukaryota</taxon>
        <taxon>Metazoa</taxon>
        <taxon>Ecdysozoa</taxon>
        <taxon>Arthropoda</taxon>
        <taxon>Hexapoda</taxon>
        <taxon>Insecta</taxon>
        <taxon>Pterygota</taxon>
        <taxon>Neoptera</taxon>
        <taxon>Paraneoptera</taxon>
        <taxon>Hemiptera</taxon>
        <taxon>Heteroptera</taxon>
        <taxon>Panheteroptera</taxon>
        <taxon>Cimicomorpha</taxon>
        <taxon>Miridae</taxon>
        <taxon>Mirini</taxon>
        <taxon>Apolygus</taxon>
    </lineage>
</organism>
<dbReference type="AlphaFoldDB" id="A0A8S9WVH0"/>
<feature type="compositionally biased region" description="Basic and acidic residues" evidence="14">
    <location>
        <begin position="495"/>
        <end position="515"/>
    </location>
</feature>
<dbReference type="GO" id="GO:0003729">
    <property type="term" value="F:mRNA binding"/>
    <property type="evidence" value="ECO:0007669"/>
    <property type="project" value="TreeGrafter"/>
</dbReference>
<keyword evidence="2" id="KW-0488">Methylation</keyword>
<dbReference type="SMART" id="SM00515">
    <property type="entry name" value="eIF5C"/>
    <property type="match status" value="1"/>
</dbReference>
<dbReference type="Proteomes" id="UP000466442">
    <property type="component" value="Unassembled WGS sequence"/>
</dbReference>
<dbReference type="GO" id="GO:0006417">
    <property type="term" value="P:regulation of translation"/>
    <property type="evidence" value="ECO:0007669"/>
    <property type="project" value="UniProtKB-KW"/>
</dbReference>
<evidence type="ECO:0000256" key="3">
    <source>
        <dbReference type="ARBA" id="ARBA00022491"/>
    </source>
</evidence>
<evidence type="ECO:0000256" key="8">
    <source>
        <dbReference type="ARBA" id="ARBA00022845"/>
    </source>
</evidence>
<protein>
    <recommendedName>
        <fullName evidence="12">Eukaryotic translation initiation factor 4 gamma 2</fullName>
    </recommendedName>
</protein>
<dbReference type="PANTHER" id="PTHR23253:SF9">
    <property type="entry name" value="EUKARYOTIC TRANSLATION INITIATION FACTOR 4 GAMMA 2"/>
    <property type="match status" value="1"/>
</dbReference>
<evidence type="ECO:0000256" key="12">
    <source>
        <dbReference type="ARBA" id="ARBA00040449"/>
    </source>
</evidence>
<keyword evidence="4" id="KW-1017">Isopeptide bond</keyword>
<feature type="region of interest" description="Disordered" evidence="14">
    <location>
        <begin position="305"/>
        <end position="324"/>
    </location>
</feature>
<dbReference type="InterPro" id="IPR003890">
    <property type="entry name" value="MIF4G-like_typ-3"/>
</dbReference>
<comment type="caution">
    <text evidence="17">The sequence shown here is derived from an EMBL/GenBank/DDBJ whole genome shotgun (WGS) entry which is preliminary data.</text>
</comment>
<gene>
    <name evidence="17" type="ORF">GE061_006399</name>
</gene>
<evidence type="ECO:0000256" key="13">
    <source>
        <dbReference type="ARBA" id="ARBA00046720"/>
    </source>
</evidence>
<evidence type="ECO:0000256" key="10">
    <source>
        <dbReference type="ARBA" id="ARBA00022990"/>
    </source>
</evidence>
<comment type="function">
    <text evidence="11">Appears to play a role in the switch from cap-dependent to IRES-mediated translation during mitosis, apoptosis and viral infection. Cleaved by some caspases and viral proteases.</text>
</comment>
<dbReference type="InterPro" id="IPR003307">
    <property type="entry name" value="W2_domain"/>
</dbReference>
<evidence type="ECO:0000256" key="4">
    <source>
        <dbReference type="ARBA" id="ARBA00022499"/>
    </source>
</evidence>
<evidence type="ECO:0000256" key="14">
    <source>
        <dbReference type="SAM" id="MobiDB-lite"/>
    </source>
</evidence>
<keyword evidence="5" id="KW-0396">Initiation factor</keyword>
<dbReference type="InterPro" id="IPR016024">
    <property type="entry name" value="ARM-type_fold"/>
</dbReference>
<keyword evidence="18" id="KW-1185">Reference proteome</keyword>
<dbReference type="Pfam" id="PF02847">
    <property type="entry name" value="MA3"/>
    <property type="match status" value="1"/>
</dbReference>
<evidence type="ECO:0000259" key="15">
    <source>
        <dbReference type="PROSITE" id="PS51363"/>
    </source>
</evidence>
<dbReference type="Pfam" id="PF02020">
    <property type="entry name" value="W2"/>
    <property type="match status" value="1"/>
</dbReference>
<evidence type="ECO:0000256" key="6">
    <source>
        <dbReference type="ARBA" id="ARBA00022553"/>
    </source>
</evidence>
<dbReference type="EMBL" id="WIXP02000014">
    <property type="protein sequence ID" value="KAF6200098.1"/>
    <property type="molecule type" value="Genomic_DNA"/>
</dbReference>
<dbReference type="GO" id="GO:0016281">
    <property type="term" value="C:eukaryotic translation initiation factor 4F complex"/>
    <property type="evidence" value="ECO:0007669"/>
    <property type="project" value="TreeGrafter"/>
</dbReference>
<dbReference type="SUPFAM" id="SSF48371">
    <property type="entry name" value="ARM repeat"/>
    <property type="match status" value="3"/>
</dbReference>
<sequence>MQRATQVHVASRTPSFPCLVPKLRPTGAGGASPVNGGRDDNRTIAARRWVPPSIVRRDALTHESKQDIIFRRNKLEDPITRESKPDVIFRRVRGILNKLTPEKFDKLSDDLLKEEFNSDVILKGVILLVFEKALDEPKYSAMYAQLCRRLCEEIRSADQPEPCPFRHLLLSSCKAQFESRSKHNSNKRKSLGNIKFIGELCKLGILQRDILYRCLIQLLEHKTKTPKTPDEMAEDLECVCQILRTCGHILDNEEAQMLMNQLFDRMASLSKNVNLPIRIRFMLRDIIELRRDKWVPRKVSNTEGPLPINQLSDDAGSTLRGNSSERLPQQELFPRGLKTRAGLDLLSGSLSSFQHDKFPYNANGFQTTFNSLGPNPRERGNQRQNFHHMSQNNSHFYPQNRYNNSQHNNNNSNNVSNNKDLAPRYIKRMMHGHDNSGNIELRPPANSMLFKPPNSKPPSSMFPGRTDSLNPALKAQNPPPIQTTKEVPILIKQASSDRGKPNKKEKAATKEETLKKTSSLAEEVMSGSNIDEAATNFSQLKIQDRLVSECISSAASLSFNKTDEERENLRTFVTTLHKNGSLTSGQYGDAFRSIVKAAADLDSTNPNVYQIVAEMASTAIKENYLSIAQVGDLTEDGSNYPLLYLTLTELNKSLGNERLSELFSQSKVSLMNALSDSERTKTRLNEVLEERQLVFLEPLLVLERELWSALEREPTAQSLYRCAKESISAEHHTSPAFITALMTVTLRYITQEANAGKAIGAETAQDAKLLQEKKSPSWSVSIFCFAIDFPKGMLLRWFVNLYDLEIVEEEAFLKWREDVTDIYPGKGKALFQVNQWLTWLAEAESEEEEEDDGDN</sequence>
<dbReference type="SMART" id="SM00543">
    <property type="entry name" value="MIF4G"/>
    <property type="match status" value="1"/>
</dbReference>
<accession>A0A8S9WVH0</accession>
<keyword evidence="8" id="KW-0810">Translation regulation</keyword>
<feature type="domain" description="W2" evidence="15">
    <location>
        <begin position="685"/>
        <end position="850"/>
    </location>
</feature>
<feature type="region of interest" description="Disordered" evidence="14">
    <location>
        <begin position="434"/>
        <end position="519"/>
    </location>
</feature>
<evidence type="ECO:0000256" key="7">
    <source>
        <dbReference type="ARBA" id="ARBA00022843"/>
    </source>
</evidence>
<reference evidence="17" key="1">
    <citation type="journal article" date="2021" name="Mol. Ecol. Resour.">
        <title>Apolygus lucorum genome provides insights into omnivorousness and mesophyll feeding.</title>
        <authorList>
            <person name="Liu Y."/>
            <person name="Liu H."/>
            <person name="Wang H."/>
            <person name="Huang T."/>
            <person name="Liu B."/>
            <person name="Yang B."/>
            <person name="Yin L."/>
            <person name="Li B."/>
            <person name="Zhang Y."/>
            <person name="Zhang S."/>
            <person name="Jiang F."/>
            <person name="Zhang X."/>
            <person name="Ren Y."/>
            <person name="Wang B."/>
            <person name="Wang S."/>
            <person name="Lu Y."/>
            <person name="Wu K."/>
            <person name="Fan W."/>
            <person name="Wang G."/>
        </authorList>
    </citation>
    <scope>NUCLEOTIDE SEQUENCE</scope>
    <source>
        <strain evidence="17">12Hb</strain>
    </source>
</reference>
<keyword evidence="6" id="KW-0597">Phosphoprotein</keyword>
<evidence type="ECO:0000256" key="9">
    <source>
        <dbReference type="ARBA" id="ARBA00022917"/>
    </source>
</evidence>
<dbReference type="PROSITE" id="PS51366">
    <property type="entry name" value="MI"/>
    <property type="match status" value="1"/>
</dbReference>
<proteinExistence type="inferred from homology"/>
<evidence type="ECO:0000259" key="16">
    <source>
        <dbReference type="PROSITE" id="PS51366"/>
    </source>
</evidence>
<name>A0A8S9WVH0_APOLU</name>
<dbReference type="CDD" id="cd11559">
    <property type="entry name" value="W2_eIF4G1_like"/>
    <property type="match status" value="1"/>
</dbReference>
<evidence type="ECO:0000256" key="2">
    <source>
        <dbReference type="ARBA" id="ARBA00022481"/>
    </source>
</evidence>
<evidence type="ECO:0000313" key="18">
    <source>
        <dbReference type="Proteomes" id="UP000466442"/>
    </source>
</evidence>
<feature type="region of interest" description="Disordered" evidence="14">
    <location>
        <begin position="390"/>
        <end position="419"/>
    </location>
</feature>
<feature type="domain" description="MI" evidence="16">
    <location>
        <begin position="512"/>
        <end position="635"/>
    </location>
</feature>
<comment type="subunit">
    <text evidence="13">Interacts with the serine/threonine protein kinases MKNK1 and MKNK2. Binds EIF4A and EIF3. Interacts with MIF4GD. Interacts with DAZAP2.</text>
</comment>
<keyword evidence="9" id="KW-0648">Protein biosynthesis</keyword>
<dbReference type="OrthoDB" id="514777at2759"/>
<comment type="similarity">
    <text evidence="1">Belongs to the eukaryotic initiation factor 4G family.</text>
</comment>
<keyword evidence="7" id="KW-0832">Ubl conjugation</keyword>
<dbReference type="Pfam" id="PF02854">
    <property type="entry name" value="MIF4G"/>
    <property type="match status" value="1"/>
</dbReference>
<evidence type="ECO:0000256" key="11">
    <source>
        <dbReference type="ARBA" id="ARBA00037759"/>
    </source>
</evidence>
<dbReference type="GO" id="GO:0003743">
    <property type="term" value="F:translation initiation factor activity"/>
    <property type="evidence" value="ECO:0007669"/>
    <property type="project" value="UniProtKB-KW"/>
</dbReference>
<evidence type="ECO:0000313" key="17">
    <source>
        <dbReference type="EMBL" id="KAF6200098.1"/>
    </source>
</evidence>
<keyword evidence="3" id="KW-0678">Repressor</keyword>
<keyword evidence="10" id="KW-0007">Acetylation</keyword>
<evidence type="ECO:0000256" key="1">
    <source>
        <dbReference type="ARBA" id="ARBA00005775"/>
    </source>
</evidence>
<dbReference type="PANTHER" id="PTHR23253">
    <property type="entry name" value="EUKARYOTIC TRANSLATION INITIATION FACTOR 4 GAMMA"/>
    <property type="match status" value="1"/>
</dbReference>
<evidence type="ECO:0000256" key="5">
    <source>
        <dbReference type="ARBA" id="ARBA00022540"/>
    </source>
</evidence>
<dbReference type="InterPro" id="IPR003891">
    <property type="entry name" value="Initiation_fac_eIF4g_MI"/>
</dbReference>
<dbReference type="Gene3D" id="1.25.40.180">
    <property type="match status" value="3"/>
</dbReference>
<dbReference type="PROSITE" id="PS51363">
    <property type="entry name" value="W2"/>
    <property type="match status" value="1"/>
</dbReference>